<dbReference type="InterPro" id="IPR036259">
    <property type="entry name" value="MFS_trans_sf"/>
</dbReference>
<keyword evidence="5 7" id="KW-0472">Membrane</keyword>
<organism evidence="9 10">
    <name type="scientific">Ectobacillus funiculus</name>
    <dbReference type="NCBI Taxonomy" id="137993"/>
    <lineage>
        <taxon>Bacteria</taxon>
        <taxon>Bacillati</taxon>
        <taxon>Bacillota</taxon>
        <taxon>Bacilli</taxon>
        <taxon>Bacillales</taxon>
        <taxon>Bacillaceae</taxon>
        <taxon>Ectobacillus</taxon>
    </lineage>
</organism>
<dbReference type="EMBL" id="JBHMAF010000101">
    <property type="protein sequence ID" value="MFB9759919.1"/>
    <property type="molecule type" value="Genomic_DNA"/>
</dbReference>
<proteinExistence type="predicted"/>
<feature type="transmembrane region" description="Helical" evidence="7">
    <location>
        <begin position="341"/>
        <end position="366"/>
    </location>
</feature>
<reference evidence="9 10" key="1">
    <citation type="submission" date="2024-09" db="EMBL/GenBank/DDBJ databases">
        <authorList>
            <person name="Sun Q."/>
            <person name="Mori K."/>
        </authorList>
    </citation>
    <scope>NUCLEOTIDE SEQUENCE [LARGE SCALE GENOMIC DNA]</scope>
    <source>
        <strain evidence="9 10">JCM 11201</strain>
    </source>
</reference>
<feature type="transmembrane region" description="Helical" evidence="7">
    <location>
        <begin position="284"/>
        <end position="305"/>
    </location>
</feature>
<evidence type="ECO:0000259" key="8">
    <source>
        <dbReference type="PROSITE" id="PS50850"/>
    </source>
</evidence>
<feature type="transmembrane region" description="Helical" evidence="7">
    <location>
        <begin position="130"/>
        <end position="152"/>
    </location>
</feature>
<accession>A0ABV5WH27</accession>
<feature type="transmembrane region" description="Helical" evidence="7">
    <location>
        <begin position="317"/>
        <end position="335"/>
    </location>
</feature>
<evidence type="ECO:0000256" key="2">
    <source>
        <dbReference type="ARBA" id="ARBA00022448"/>
    </source>
</evidence>
<feature type="transmembrane region" description="Helical" evidence="7">
    <location>
        <begin position="190"/>
        <end position="210"/>
    </location>
</feature>
<dbReference type="Pfam" id="PF07690">
    <property type="entry name" value="MFS_1"/>
    <property type="match status" value="1"/>
</dbReference>
<feature type="transmembrane region" description="Helical" evidence="7">
    <location>
        <begin position="41"/>
        <end position="60"/>
    </location>
</feature>
<evidence type="ECO:0000313" key="9">
    <source>
        <dbReference type="EMBL" id="MFB9759919.1"/>
    </source>
</evidence>
<keyword evidence="10" id="KW-1185">Reference proteome</keyword>
<protein>
    <recommendedName>
        <fullName evidence="6">MFS-type drug efflux transporter P55</fullName>
    </recommendedName>
</protein>
<evidence type="ECO:0000256" key="1">
    <source>
        <dbReference type="ARBA" id="ARBA00004651"/>
    </source>
</evidence>
<dbReference type="PROSITE" id="PS00216">
    <property type="entry name" value="SUGAR_TRANSPORT_1"/>
    <property type="match status" value="1"/>
</dbReference>
<dbReference type="SUPFAM" id="SSF103473">
    <property type="entry name" value="MFS general substrate transporter"/>
    <property type="match status" value="1"/>
</dbReference>
<dbReference type="InterPro" id="IPR020846">
    <property type="entry name" value="MFS_dom"/>
</dbReference>
<feature type="transmembrane region" description="Helical" evidence="7">
    <location>
        <begin position="216"/>
        <end position="232"/>
    </location>
</feature>
<evidence type="ECO:0000256" key="4">
    <source>
        <dbReference type="ARBA" id="ARBA00022989"/>
    </source>
</evidence>
<dbReference type="Proteomes" id="UP001589609">
    <property type="component" value="Unassembled WGS sequence"/>
</dbReference>
<feature type="transmembrane region" description="Helical" evidence="7">
    <location>
        <begin position="72"/>
        <end position="91"/>
    </location>
</feature>
<feature type="domain" description="Major facilitator superfamily (MFS) profile" evidence="8">
    <location>
        <begin position="7"/>
        <end position="437"/>
    </location>
</feature>
<evidence type="ECO:0000313" key="10">
    <source>
        <dbReference type="Proteomes" id="UP001589609"/>
    </source>
</evidence>
<dbReference type="Gene3D" id="1.20.1250.20">
    <property type="entry name" value="MFS general substrate transporter like domains"/>
    <property type="match status" value="2"/>
</dbReference>
<evidence type="ECO:0000256" key="3">
    <source>
        <dbReference type="ARBA" id="ARBA00022692"/>
    </source>
</evidence>
<dbReference type="PANTHER" id="PTHR23501">
    <property type="entry name" value="MAJOR FACILITATOR SUPERFAMILY"/>
    <property type="match status" value="1"/>
</dbReference>
<keyword evidence="4 7" id="KW-1133">Transmembrane helix</keyword>
<gene>
    <name evidence="9" type="ORF">ACFFMS_16115</name>
</gene>
<evidence type="ECO:0000256" key="6">
    <source>
        <dbReference type="ARBA" id="ARBA00044273"/>
    </source>
</evidence>
<dbReference type="RefSeq" id="WP_379950257.1">
    <property type="nucleotide sequence ID" value="NZ_JBHMAF010000101.1"/>
</dbReference>
<keyword evidence="3 7" id="KW-0812">Transmembrane</keyword>
<feature type="transmembrane region" description="Helical" evidence="7">
    <location>
        <begin position="414"/>
        <end position="432"/>
    </location>
</feature>
<dbReference type="PANTHER" id="PTHR23501:SF191">
    <property type="entry name" value="VACUOLAR BASIC AMINO ACID TRANSPORTER 4"/>
    <property type="match status" value="1"/>
</dbReference>
<feature type="transmembrane region" description="Helical" evidence="7">
    <location>
        <begin position="158"/>
        <end position="178"/>
    </location>
</feature>
<dbReference type="InterPro" id="IPR005829">
    <property type="entry name" value="Sugar_transporter_CS"/>
</dbReference>
<feature type="transmembrane region" description="Helical" evidence="7">
    <location>
        <begin position="387"/>
        <end position="408"/>
    </location>
</feature>
<keyword evidence="2" id="KW-0813">Transport</keyword>
<dbReference type="CDD" id="cd17502">
    <property type="entry name" value="MFS_Azr1_MDR_like"/>
    <property type="match status" value="1"/>
</dbReference>
<comment type="subcellular location">
    <subcellularLocation>
        <location evidence="1">Cell membrane</location>
        <topology evidence="1">Multi-pass membrane protein</topology>
    </subcellularLocation>
</comment>
<sequence length="446" mass="48958">MKNRTSIMISIILAMLVASMDSTIMNTTMPIIAKELGRFDLYAWSFASYMIFCTVLSPVAGRISDLFGRKHVFASGIILFLIGSLLCGLAQGMIQLVIFRAIQGIGAGVMMPFPAIIAGDLFPIEKRGKIQAFFTAMWGLSAILAPMLGAFFVEYMTWRWIFFVNLPICVLSIVMLLPYKEVYAPKKASVDYLGAALFAIGVSLLLLVTVLESEQLLYGIAGIMILVIFYFYEKKQTSPIVPISMIHHKTIKWMNINGFVGCAALFGTSSYIPLFLQRMAHQSIFMSGVALLGMSLGWMVAAVPAGKWILKYGYRMLLIIGNALLVMSGIMLALLQEGNGFWYVFIAMVVQGIAFGLISTVSVIGAQQFVAPHEKGISTSFLMFSRNIGTAIGVTIMGAFLTKASIFMEGMHHLFVFGFVGSLLALLTAFFIHDKSQEETTSVQVV</sequence>
<evidence type="ECO:0000256" key="5">
    <source>
        <dbReference type="ARBA" id="ARBA00023136"/>
    </source>
</evidence>
<dbReference type="PROSITE" id="PS50850">
    <property type="entry name" value="MFS"/>
    <property type="match status" value="1"/>
</dbReference>
<comment type="caution">
    <text evidence="9">The sequence shown here is derived from an EMBL/GenBank/DDBJ whole genome shotgun (WGS) entry which is preliminary data.</text>
</comment>
<feature type="transmembrane region" description="Helical" evidence="7">
    <location>
        <begin position="253"/>
        <end position="272"/>
    </location>
</feature>
<feature type="transmembrane region" description="Helical" evidence="7">
    <location>
        <begin position="97"/>
        <end position="118"/>
    </location>
</feature>
<feature type="transmembrane region" description="Helical" evidence="7">
    <location>
        <begin position="7"/>
        <end position="29"/>
    </location>
</feature>
<dbReference type="InterPro" id="IPR011701">
    <property type="entry name" value="MFS"/>
</dbReference>
<name>A0ABV5WH27_9BACI</name>
<evidence type="ECO:0000256" key="7">
    <source>
        <dbReference type="SAM" id="Phobius"/>
    </source>
</evidence>